<name>A0A5B8Z843_CYTDA</name>
<organism evidence="2 3">
    <name type="scientific">Cytobacillus dafuensis</name>
    <name type="common">Bacillus dafuensis</name>
    <dbReference type="NCBI Taxonomy" id="1742359"/>
    <lineage>
        <taxon>Bacteria</taxon>
        <taxon>Bacillati</taxon>
        <taxon>Bacillota</taxon>
        <taxon>Bacilli</taxon>
        <taxon>Bacillales</taxon>
        <taxon>Bacillaceae</taxon>
        <taxon>Cytobacillus</taxon>
    </lineage>
</organism>
<keyword evidence="1" id="KW-0812">Transmembrane</keyword>
<dbReference type="RefSeq" id="WP_057770584.1">
    <property type="nucleotide sequence ID" value="NZ_CP042593.1"/>
</dbReference>
<evidence type="ECO:0000313" key="2">
    <source>
        <dbReference type="EMBL" id="QED47869.1"/>
    </source>
</evidence>
<keyword evidence="1" id="KW-1133">Transmembrane helix</keyword>
<evidence type="ECO:0000256" key="1">
    <source>
        <dbReference type="SAM" id="Phobius"/>
    </source>
</evidence>
<sequence>MLDFLLDVSNIPTEYTIYASFMLSLIVKFLWVWNIEYHFINSLNATNNIDAFTINPLLLMHTYLQRNPLLNWIAKCVRKKDGPGDDPDSRYSFLY</sequence>
<proteinExistence type="predicted"/>
<accession>A0A5B8Z843</accession>
<keyword evidence="3" id="KW-1185">Reference proteome</keyword>
<evidence type="ECO:0000313" key="3">
    <source>
        <dbReference type="Proteomes" id="UP000321555"/>
    </source>
</evidence>
<feature type="transmembrane region" description="Helical" evidence="1">
    <location>
        <begin position="15"/>
        <end position="33"/>
    </location>
</feature>
<dbReference type="Proteomes" id="UP000321555">
    <property type="component" value="Chromosome"/>
</dbReference>
<protein>
    <submittedName>
        <fullName evidence="2">Uncharacterized protein</fullName>
    </submittedName>
</protein>
<dbReference type="OrthoDB" id="2931006at2"/>
<reference evidence="3" key="1">
    <citation type="submission" date="2019-08" db="EMBL/GenBank/DDBJ databases">
        <authorList>
            <person name="Zheng X."/>
        </authorList>
    </citation>
    <scope>NUCLEOTIDE SEQUENCE [LARGE SCALE GENOMIC DNA]</scope>
    <source>
        <strain evidence="3">FJAT-25496</strain>
    </source>
</reference>
<dbReference type="EMBL" id="CP042593">
    <property type="protein sequence ID" value="QED47869.1"/>
    <property type="molecule type" value="Genomic_DNA"/>
</dbReference>
<dbReference type="AlphaFoldDB" id="A0A5B8Z843"/>
<gene>
    <name evidence="2" type="ORF">FSZ17_11755</name>
</gene>
<keyword evidence="1" id="KW-0472">Membrane</keyword>
<dbReference type="KEGG" id="bda:FSZ17_11755"/>
<dbReference type="STRING" id="1742359.GCA_001439625_00797"/>